<feature type="domain" description="DinB-like" evidence="1">
    <location>
        <begin position="112"/>
        <end position="222"/>
    </location>
</feature>
<evidence type="ECO:0000259" key="1">
    <source>
        <dbReference type="Pfam" id="PF12867"/>
    </source>
</evidence>
<dbReference type="OrthoDB" id="158368at2"/>
<evidence type="ECO:0000313" key="2">
    <source>
        <dbReference type="EMBL" id="SNB61060.1"/>
    </source>
</evidence>
<dbReference type="Pfam" id="PF12867">
    <property type="entry name" value="DinB_2"/>
    <property type="match status" value="1"/>
</dbReference>
<dbReference type="InParanoid" id="A0A212QNP6"/>
<dbReference type="InterPro" id="IPR035069">
    <property type="entry name" value="TTHA1013/TTHA0281-like"/>
</dbReference>
<proteinExistence type="predicted"/>
<sequence>MPYRVGLERGAEGGHLAWVLDYPGCFAFGPTEREVLARIPEAIRDYFAWLGAHGIPAAGPGVPEDFRVVEIFEVYTINERFERGGAREINAWFLDDWRPLTEEEVEFALQVLAASRKDLQAAVAGLPDPVLDAVLPGQRWSMRGVLRHVARGENWYLSRLGREVKDPPAEVWAHLEAVRRALEQALQDWVGRSLVIGVEGEFWSPRKVLRRAAWHERDHVAHLHQLRRALGWE</sequence>
<dbReference type="EMBL" id="FYEK01000012">
    <property type="protein sequence ID" value="SNB61060.1"/>
    <property type="molecule type" value="Genomic_DNA"/>
</dbReference>
<dbReference type="InterPro" id="IPR024775">
    <property type="entry name" value="DinB-like"/>
</dbReference>
<organism evidence="2 3">
    <name type="scientific">Thermoflexus hugenholtzii JAD2</name>
    <dbReference type="NCBI Taxonomy" id="877466"/>
    <lineage>
        <taxon>Bacteria</taxon>
        <taxon>Bacillati</taxon>
        <taxon>Chloroflexota</taxon>
        <taxon>Thermoflexia</taxon>
        <taxon>Thermoflexales</taxon>
        <taxon>Thermoflexaceae</taxon>
        <taxon>Thermoflexus</taxon>
    </lineage>
</organism>
<dbReference type="SUPFAM" id="SSF109854">
    <property type="entry name" value="DinB/YfiT-like putative metalloenzymes"/>
    <property type="match status" value="1"/>
</dbReference>
<reference evidence="3" key="1">
    <citation type="submission" date="2017-06" db="EMBL/GenBank/DDBJ databases">
        <authorList>
            <person name="Varghese N."/>
            <person name="Submissions S."/>
        </authorList>
    </citation>
    <scope>NUCLEOTIDE SEQUENCE [LARGE SCALE GENOMIC DNA]</scope>
    <source>
        <strain evidence="3">JAD2</strain>
    </source>
</reference>
<dbReference type="SUPFAM" id="SSF143100">
    <property type="entry name" value="TTHA1013/TTHA0281-like"/>
    <property type="match status" value="1"/>
</dbReference>
<dbReference type="AlphaFoldDB" id="A0A212QNP6"/>
<dbReference type="RefSeq" id="WP_088570468.1">
    <property type="nucleotide sequence ID" value="NZ_FYEK01000012.1"/>
</dbReference>
<evidence type="ECO:0000313" key="3">
    <source>
        <dbReference type="Proteomes" id="UP000197025"/>
    </source>
</evidence>
<dbReference type="Gene3D" id="1.20.120.450">
    <property type="entry name" value="dinb family like domain"/>
    <property type="match status" value="1"/>
</dbReference>
<accession>A0A212QNP6</accession>
<protein>
    <submittedName>
        <fullName evidence="2">Predicted nuclease of the RNAse H fold, HicB family</fullName>
    </submittedName>
</protein>
<keyword evidence="3" id="KW-1185">Reference proteome</keyword>
<dbReference type="Proteomes" id="UP000197025">
    <property type="component" value="Unassembled WGS sequence"/>
</dbReference>
<name>A0A212QNP6_9CHLR</name>
<dbReference type="InterPro" id="IPR034660">
    <property type="entry name" value="DinB/YfiT-like"/>
</dbReference>
<gene>
    <name evidence="2" type="ORF">SAMN02746019_00026620</name>
</gene>
<dbReference type="Gene3D" id="3.30.160.250">
    <property type="match status" value="1"/>
</dbReference>